<name>A0A2I1X9H4_NEISI</name>
<dbReference type="Pfam" id="PF13683">
    <property type="entry name" value="rve_3"/>
    <property type="match status" value="1"/>
</dbReference>
<proteinExistence type="predicted"/>
<dbReference type="GO" id="GO:0003676">
    <property type="term" value="F:nucleic acid binding"/>
    <property type="evidence" value="ECO:0007669"/>
    <property type="project" value="InterPro"/>
</dbReference>
<dbReference type="RefSeq" id="WP_101810870.1">
    <property type="nucleotide sequence ID" value="NZ_PKJO01000021.1"/>
</dbReference>
<dbReference type="AlphaFoldDB" id="A0A2I1X9H4"/>
<evidence type="ECO:0000259" key="1">
    <source>
        <dbReference type="PROSITE" id="PS50994"/>
    </source>
</evidence>
<dbReference type="SUPFAM" id="SSF53098">
    <property type="entry name" value="Ribonuclease H-like"/>
    <property type="match status" value="1"/>
</dbReference>
<dbReference type="InterPro" id="IPR036397">
    <property type="entry name" value="RNaseH_sf"/>
</dbReference>
<feature type="domain" description="Integrase catalytic" evidence="1">
    <location>
        <begin position="93"/>
        <end position="265"/>
    </location>
</feature>
<dbReference type="PANTHER" id="PTHR35004:SF7">
    <property type="entry name" value="INTEGRASE PROTEIN"/>
    <property type="match status" value="1"/>
</dbReference>
<organism evidence="2 3">
    <name type="scientific">Neisseria sicca</name>
    <dbReference type="NCBI Taxonomy" id="490"/>
    <lineage>
        <taxon>Bacteria</taxon>
        <taxon>Pseudomonadati</taxon>
        <taxon>Pseudomonadota</taxon>
        <taxon>Betaproteobacteria</taxon>
        <taxon>Neisseriales</taxon>
        <taxon>Neisseriaceae</taxon>
        <taxon>Neisseria</taxon>
    </lineage>
</organism>
<gene>
    <name evidence="2" type="ORF">CYK00_11380</name>
</gene>
<evidence type="ECO:0000313" key="2">
    <source>
        <dbReference type="EMBL" id="PLA39284.1"/>
    </source>
</evidence>
<protein>
    <submittedName>
        <fullName evidence="2">IS481 family transposase</fullName>
    </submittedName>
</protein>
<dbReference type="EMBL" id="PKJO01000021">
    <property type="protein sequence ID" value="PLA39284.1"/>
    <property type="molecule type" value="Genomic_DNA"/>
</dbReference>
<sequence length="270" mass="31094">MNIHKNTRLTPHHRQAIWLAYTQGKESITSLARRYQVSRVTIYRALKAARGRLLKPQTGTNNRFKQAKYGMKRLAKVERGIQEKLKKQAKRYNKSYPGEPVHLDTIRLPLLKGQKATDKRDYLFVAIDDFSRELYAAILPDKTADSAAKFLAEHLIGPCPYLIECVYSDNGTEYKGSANHAFGVACYENGIGQKFTRVARPQTNGKAERVIRTLMEMWHKKQSFDSPEHRQKELCRFVNFYNTNTVKPHRSLNGDTPFEVLQAYFSQPVV</sequence>
<comment type="caution">
    <text evidence="2">The sequence shown here is derived from an EMBL/GenBank/DDBJ whole genome shotgun (WGS) entry which is preliminary data.</text>
</comment>
<dbReference type="PANTHER" id="PTHR35004">
    <property type="entry name" value="TRANSPOSASE RV3428C-RELATED"/>
    <property type="match status" value="1"/>
</dbReference>
<evidence type="ECO:0000313" key="3">
    <source>
        <dbReference type="Proteomes" id="UP000234767"/>
    </source>
</evidence>
<dbReference type="GO" id="GO:0015074">
    <property type="term" value="P:DNA integration"/>
    <property type="evidence" value="ECO:0007669"/>
    <property type="project" value="InterPro"/>
</dbReference>
<dbReference type="Proteomes" id="UP000234767">
    <property type="component" value="Unassembled WGS sequence"/>
</dbReference>
<dbReference type="Gene3D" id="3.30.420.10">
    <property type="entry name" value="Ribonuclease H-like superfamily/Ribonuclease H"/>
    <property type="match status" value="1"/>
</dbReference>
<reference evidence="2 3" key="1">
    <citation type="submission" date="2017-12" db="EMBL/GenBank/DDBJ databases">
        <title>Phylogenetic diversity of female urinary microbiome.</title>
        <authorList>
            <person name="Thomas-White K."/>
            <person name="Wolfe A.J."/>
        </authorList>
    </citation>
    <scope>NUCLEOTIDE SEQUENCE [LARGE SCALE GENOMIC DNA]</scope>
    <source>
        <strain evidence="2 3">UMB0321</strain>
    </source>
</reference>
<dbReference type="InterPro" id="IPR012337">
    <property type="entry name" value="RNaseH-like_sf"/>
</dbReference>
<dbReference type="InterPro" id="IPR001584">
    <property type="entry name" value="Integrase_cat-core"/>
</dbReference>
<dbReference type="PROSITE" id="PS50994">
    <property type="entry name" value="INTEGRASE"/>
    <property type="match status" value="1"/>
</dbReference>
<accession>A0A2I1X9H4</accession>